<protein>
    <submittedName>
        <fullName evidence="1">Uncharacterized protein</fullName>
    </submittedName>
</protein>
<dbReference type="EMBL" id="QJPH01000508">
    <property type="protein sequence ID" value="PZN71803.1"/>
    <property type="molecule type" value="Genomic_DNA"/>
</dbReference>
<organism evidence="1 2">
    <name type="scientific">Candidatus Methylumidiphilus alinenensis</name>
    <dbReference type="NCBI Taxonomy" id="2202197"/>
    <lineage>
        <taxon>Bacteria</taxon>
        <taxon>Pseudomonadati</taxon>
        <taxon>Pseudomonadota</taxon>
        <taxon>Gammaproteobacteria</taxon>
        <taxon>Methylococcales</taxon>
        <taxon>Candidatus Methylumidiphilus</taxon>
    </lineage>
</organism>
<name>A0A2W4QIM4_9GAMM</name>
<evidence type="ECO:0000313" key="2">
    <source>
        <dbReference type="Proteomes" id="UP000249396"/>
    </source>
</evidence>
<dbReference type="Proteomes" id="UP000249396">
    <property type="component" value="Unassembled WGS sequence"/>
</dbReference>
<proteinExistence type="predicted"/>
<evidence type="ECO:0000313" key="1">
    <source>
        <dbReference type="EMBL" id="PZN71803.1"/>
    </source>
</evidence>
<sequence length="83" mass="9390">MLNFAVFVIGNIIKAVLGDKHSLILVAFAWPLCKYSRLIRKLFQLNPKRRRSGMDRRNLGSMDGVVWGIPAIWIPAIHAGMTE</sequence>
<accession>A0A2W4QIM4</accession>
<comment type="caution">
    <text evidence="1">The sequence shown here is derived from an EMBL/GenBank/DDBJ whole genome shotgun (WGS) entry which is preliminary data.</text>
</comment>
<gene>
    <name evidence="1" type="ORF">DM484_25550</name>
</gene>
<dbReference type="AlphaFoldDB" id="A0A2W4QIM4"/>
<reference evidence="1 2" key="1">
    <citation type="journal article" date="2018" name="Aquat. Microb. Ecol.">
        <title>Gammaproteobacterial methanotrophs dominate.</title>
        <authorList>
            <person name="Rissanen A.J."/>
            <person name="Saarenheimo J."/>
            <person name="Tiirola M."/>
            <person name="Peura S."/>
            <person name="Aalto S.L."/>
            <person name="Karvinen A."/>
            <person name="Nykanen H."/>
        </authorList>
    </citation>
    <scope>NUCLEOTIDE SEQUENCE [LARGE SCALE GENOMIC DNA]</scope>
    <source>
        <strain evidence="1">AMbin10</strain>
    </source>
</reference>